<organism evidence="3 4">
    <name type="scientific">Dactylonectria estremocensis</name>
    <dbReference type="NCBI Taxonomy" id="1079267"/>
    <lineage>
        <taxon>Eukaryota</taxon>
        <taxon>Fungi</taxon>
        <taxon>Dikarya</taxon>
        <taxon>Ascomycota</taxon>
        <taxon>Pezizomycotina</taxon>
        <taxon>Sordariomycetes</taxon>
        <taxon>Hypocreomycetidae</taxon>
        <taxon>Hypocreales</taxon>
        <taxon>Nectriaceae</taxon>
        <taxon>Dactylonectria</taxon>
    </lineage>
</organism>
<dbReference type="Pfam" id="PF13460">
    <property type="entry name" value="NAD_binding_10"/>
    <property type="match status" value="1"/>
</dbReference>
<evidence type="ECO:0000259" key="2">
    <source>
        <dbReference type="Pfam" id="PF13460"/>
    </source>
</evidence>
<protein>
    <recommendedName>
        <fullName evidence="2">NAD(P)-binding domain-containing protein</fullName>
    </recommendedName>
</protein>
<dbReference type="InterPro" id="IPR016040">
    <property type="entry name" value="NAD(P)-bd_dom"/>
</dbReference>
<dbReference type="PANTHER" id="PTHR43355">
    <property type="entry name" value="FLAVIN REDUCTASE (NADPH)"/>
    <property type="match status" value="1"/>
</dbReference>
<reference evidence="3" key="1">
    <citation type="journal article" date="2021" name="Nat. Commun.">
        <title>Genetic determinants of endophytism in the Arabidopsis root mycobiome.</title>
        <authorList>
            <person name="Mesny F."/>
            <person name="Miyauchi S."/>
            <person name="Thiergart T."/>
            <person name="Pickel B."/>
            <person name="Atanasova L."/>
            <person name="Karlsson M."/>
            <person name="Huettel B."/>
            <person name="Barry K.W."/>
            <person name="Haridas S."/>
            <person name="Chen C."/>
            <person name="Bauer D."/>
            <person name="Andreopoulos W."/>
            <person name="Pangilinan J."/>
            <person name="LaButti K."/>
            <person name="Riley R."/>
            <person name="Lipzen A."/>
            <person name="Clum A."/>
            <person name="Drula E."/>
            <person name="Henrissat B."/>
            <person name="Kohler A."/>
            <person name="Grigoriev I.V."/>
            <person name="Martin F.M."/>
            <person name="Hacquard S."/>
        </authorList>
    </citation>
    <scope>NUCLEOTIDE SEQUENCE</scope>
    <source>
        <strain evidence="3">MPI-CAGE-AT-0021</strain>
    </source>
</reference>
<dbReference type="Gene3D" id="3.40.50.720">
    <property type="entry name" value="NAD(P)-binding Rossmann-like Domain"/>
    <property type="match status" value="2"/>
</dbReference>
<comment type="caution">
    <text evidence="3">The sequence shown here is derived from an EMBL/GenBank/DDBJ whole genome shotgun (WGS) entry which is preliminary data.</text>
</comment>
<feature type="domain" description="NAD(P)-binding" evidence="2">
    <location>
        <begin position="17"/>
        <end position="126"/>
    </location>
</feature>
<proteinExistence type="inferred from homology"/>
<dbReference type="AlphaFoldDB" id="A0A9P9IGB4"/>
<evidence type="ECO:0000313" key="3">
    <source>
        <dbReference type="EMBL" id="KAH7118609.1"/>
    </source>
</evidence>
<gene>
    <name evidence="3" type="ORF">B0J13DRAFT_651768</name>
</gene>
<comment type="similarity">
    <text evidence="1">Belongs to the avfA family.</text>
</comment>
<dbReference type="InterPro" id="IPR036291">
    <property type="entry name" value="NAD(P)-bd_dom_sf"/>
</dbReference>
<dbReference type="InterPro" id="IPR051606">
    <property type="entry name" value="Polyketide_Oxido-like"/>
</dbReference>
<accession>A0A9P9IGB4</accession>
<keyword evidence="4" id="KW-1185">Reference proteome</keyword>
<name>A0A9P9IGB4_9HYPO</name>
<dbReference type="PANTHER" id="PTHR43355:SF2">
    <property type="entry name" value="FLAVIN REDUCTASE (NADPH)"/>
    <property type="match status" value="1"/>
</dbReference>
<evidence type="ECO:0000313" key="4">
    <source>
        <dbReference type="Proteomes" id="UP000717696"/>
    </source>
</evidence>
<dbReference type="SUPFAM" id="SSF51735">
    <property type="entry name" value="NAD(P)-binding Rossmann-fold domains"/>
    <property type="match status" value="1"/>
</dbReference>
<evidence type="ECO:0000256" key="1">
    <source>
        <dbReference type="ARBA" id="ARBA00038376"/>
    </source>
</evidence>
<dbReference type="Proteomes" id="UP000717696">
    <property type="component" value="Unassembled WGS sequence"/>
</dbReference>
<dbReference type="GO" id="GO:0016646">
    <property type="term" value="F:oxidoreductase activity, acting on the CH-NH group of donors, NAD or NADP as acceptor"/>
    <property type="evidence" value="ECO:0007669"/>
    <property type="project" value="TreeGrafter"/>
</dbReference>
<dbReference type="OrthoDB" id="10250730at2759"/>
<dbReference type="EMBL" id="JAGMUU010000031">
    <property type="protein sequence ID" value="KAH7118609.1"/>
    <property type="molecule type" value="Genomic_DNA"/>
</dbReference>
<sequence length="316" mass="34561">MTRSRTPLRVGVIGPAGFGGSYLCIELINRGHQVVGLSRSPEKLGSHACYEPRPVDIDNNTEAELAEALADVDVVVSEYGPHTAGHQGLQYMPFIEAVRKIILAVKKARVDYFVMVGGAGSLHLPHENDMCVADSKDFFLAYRRAVADSHAHVSYMEDRLGPMGCGLRTYRNARLAIRAGEPGASNDDLKAARSIVDDYEAKVKQDRASDFIKAARATYMFFDGNTSFGWTYVSPSPLYRPGKRTGSYEVTIRNLPLKGEPTGQNLLDGRLTGISAADLAIAIADEVETQQYKFKHWTATADLSDDTPGPSYLTLN</sequence>